<dbReference type="InterPro" id="IPR051332">
    <property type="entry name" value="Fosfomycin_Res_Enzymes"/>
</dbReference>
<dbReference type="EMBL" id="FOLQ01000002">
    <property type="protein sequence ID" value="SFC64527.1"/>
    <property type="molecule type" value="Genomic_DNA"/>
</dbReference>
<dbReference type="PANTHER" id="PTHR36113">
    <property type="entry name" value="LYASE, PUTATIVE-RELATED-RELATED"/>
    <property type="match status" value="1"/>
</dbReference>
<dbReference type="GO" id="GO:0016829">
    <property type="term" value="F:lyase activity"/>
    <property type="evidence" value="ECO:0007669"/>
    <property type="project" value="UniProtKB-KW"/>
</dbReference>
<evidence type="ECO:0000259" key="1">
    <source>
        <dbReference type="PROSITE" id="PS51819"/>
    </source>
</evidence>
<dbReference type="AlphaFoldDB" id="A0A1I1KUL8"/>
<dbReference type="SUPFAM" id="SSF54593">
    <property type="entry name" value="Glyoxalase/Bleomycin resistance protein/Dihydroxybiphenyl dioxygenase"/>
    <property type="match status" value="1"/>
</dbReference>
<name>A0A1I1KUL8_9BACT</name>
<dbReference type="RefSeq" id="WP_093823773.1">
    <property type="nucleotide sequence ID" value="NZ_FOLQ01000002.1"/>
</dbReference>
<keyword evidence="3" id="KW-1185">Reference proteome</keyword>
<gene>
    <name evidence="2" type="ORF">SAMN05216167_10255</name>
</gene>
<dbReference type="Proteomes" id="UP000198598">
    <property type="component" value="Unassembled WGS sequence"/>
</dbReference>
<accession>A0A1I1KUL8</accession>
<dbReference type="STRING" id="662367.SAMN05216167_10255"/>
<dbReference type="InterPro" id="IPR037523">
    <property type="entry name" value="VOC_core"/>
</dbReference>
<dbReference type="OrthoDB" id="9789012at2"/>
<dbReference type="Gene3D" id="3.10.180.10">
    <property type="entry name" value="2,3-Dihydroxybiphenyl 1,2-Dioxygenase, domain 1"/>
    <property type="match status" value="1"/>
</dbReference>
<sequence length="130" mass="14794">MKIEHLAMWVRDLEQMRAFYETYFGATSNDKYVNPRKGFSSYFLSFPDDGPRLELMQMPGILDRPTDAQTQYMGLAHIAFSVGSIAAVDELTEKLRQAGHVIAGEPRRTGDGYYESVVLDPEQNRIEITI</sequence>
<feature type="domain" description="VOC" evidence="1">
    <location>
        <begin position="2"/>
        <end position="130"/>
    </location>
</feature>
<dbReference type="InterPro" id="IPR029068">
    <property type="entry name" value="Glyas_Bleomycin-R_OHBP_Dase"/>
</dbReference>
<dbReference type="PROSITE" id="PS51819">
    <property type="entry name" value="VOC"/>
    <property type="match status" value="1"/>
</dbReference>
<dbReference type="InterPro" id="IPR004360">
    <property type="entry name" value="Glyas_Fos-R_dOase_dom"/>
</dbReference>
<dbReference type="PANTHER" id="PTHR36113:SF1">
    <property type="entry name" value="GLYOXALASE_BLEOMYCIN RESISTANCE PROTEIN_DIOXYGENASE"/>
    <property type="match status" value="1"/>
</dbReference>
<evidence type="ECO:0000313" key="3">
    <source>
        <dbReference type="Proteomes" id="UP000198598"/>
    </source>
</evidence>
<reference evidence="2 3" key="1">
    <citation type="submission" date="2016-10" db="EMBL/GenBank/DDBJ databases">
        <authorList>
            <person name="de Groot N.N."/>
        </authorList>
    </citation>
    <scope>NUCLEOTIDE SEQUENCE [LARGE SCALE GENOMIC DNA]</scope>
    <source>
        <strain evidence="2 3">DSM 26130</strain>
    </source>
</reference>
<evidence type="ECO:0000313" key="2">
    <source>
        <dbReference type="EMBL" id="SFC64527.1"/>
    </source>
</evidence>
<protein>
    <submittedName>
        <fullName evidence="2">Lactoylglutathione lyase</fullName>
    </submittedName>
</protein>
<proteinExistence type="predicted"/>
<dbReference type="Pfam" id="PF00903">
    <property type="entry name" value="Glyoxalase"/>
    <property type="match status" value="1"/>
</dbReference>
<keyword evidence="2" id="KW-0456">Lyase</keyword>
<organism evidence="2 3">
    <name type="scientific">Spirosoma endophyticum</name>
    <dbReference type="NCBI Taxonomy" id="662367"/>
    <lineage>
        <taxon>Bacteria</taxon>
        <taxon>Pseudomonadati</taxon>
        <taxon>Bacteroidota</taxon>
        <taxon>Cytophagia</taxon>
        <taxon>Cytophagales</taxon>
        <taxon>Cytophagaceae</taxon>
        <taxon>Spirosoma</taxon>
    </lineage>
</organism>